<evidence type="ECO:0000313" key="5">
    <source>
        <dbReference type="Proteomes" id="UP000281170"/>
    </source>
</evidence>
<dbReference type="RefSeq" id="WP_058461240.1">
    <property type="nucleotide sequence ID" value="NZ_CAAAHS010000003.1"/>
</dbReference>
<dbReference type="AlphaFoldDB" id="A0A0W0R369"/>
<keyword evidence="3" id="KW-0614">Plasmid</keyword>
<dbReference type="InterPro" id="IPR014991">
    <property type="entry name" value="DUF1840"/>
</dbReference>
<dbReference type="Proteomes" id="UP000054859">
    <property type="component" value="Unassembled WGS sequence"/>
</dbReference>
<sequence>MLVTFSTEAHENITMFGDIALRLIKMMGHSGTIPSAILAEDVPDALERLQNAVSMNPNPSQGEQDKENGEAPISLRNRAFPLIELLKAAAKKKCNVMWKAN</sequence>
<evidence type="ECO:0000256" key="1">
    <source>
        <dbReference type="SAM" id="MobiDB-lite"/>
    </source>
</evidence>
<organism evidence="2 4">
    <name type="scientific">Legionella adelaidensis</name>
    <dbReference type="NCBI Taxonomy" id="45056"/>
    <lineage>
        <taxon>Bacteria</taxon>
        <taxon>Pseudomonadati</taxon>
        <taxon>Pseudomonadota</taxon>
        <taxon>Gammaproteobacteria</taxon>
        <taxon>Legionellales</taxon>
        <taxon>Legionellaceae</taxon>
        <taxon>Legionella</taxon>
    </lineage>
</organism>
<proteinExistence type="predicted"/>
<dbReference type="EMBL" id="LNKA01000001">
    <property type="protein sequence ID" value="KTC65483.1"/>
    <property type="molecule type" value="Genomic_DNA"/>
</dbReference>
<dbReference type="OrthoDB" id="5625523at2"/>
<dbReference type="PATRIC" id="fig|45056.6.peg.143"/>
<gene>
    <name evidence="2" type="ORF">Lade_0141</name>
    <name evidence="3" type="ORF">NCTC12735_00306</name>
</gene>
<dbReference type="EMBL" id="LR134418">
    <property type="protein sequence ID" value="VEH84696.1"/>
    <property type="molecule type" value="Genomic_DNA"/>
</dbReference>
<evidence type="ECO:0000313" key="4">
    <source>
        <dbReference type="Proteomes" id="UP000054859"/>
    </source>
</evidence>
<keyword evidence="4" id="KW-1185">Reference proteome</keyword>
<feature type="region of interest" description="Disordered" evidence="1">
    <location>
        <begin position="52"/>
        <end position="71"/>
    </location>
</feature>
<reference evidence="2 4" key="1">
    <citation type="submission" date="2015-11" db="EMBL/GenBank/DDBJ databases">
        <title>Identification of large and diverse effector repertoires of 38 Legionella species.</title>
        <authorList>
            <person name="Burstein D."/>
            <person name="Amaro F."/>
            <person name="Zusman T."/>
            <person name="Lifshitz Z."/>
            <person name="Cohen O."/>
            <person name="Gilbert J.A."/>
            <person name="Pupko T."/>
            <person name="Shuman H.A."/>
            <person name="Segal G."/>
        </authorList>
    </citation>
    <scope>NUCLEOTIDE SEQUENCE [LARGE SCALE GENOMIC DNA]</scope>
    <source>
        <strain evidence="2 4">1762-AUS-E</strain>
    </source>
</reference>
<accession>A0A0W0R369</accession>
<evidence type="ECO:0000313" key="3">
    <source>
        <dbReference type="EMBL" id="VEH84696.1"/>
    </source>
</evidence>
<name>A0A0W0R369_9GAMM</name>
<evidence type="ECO:0000313" key="2">
    <source>
        <dbReference type="EMBL" id="KTC65483.1"/>
    </source>
</evidence>
<dbReference type="STRING" id="45056.Lade_0141"/>
<protein>
    <submittedName>
        <fullName evidence="3">Domain of uncharacterized function (DUF1840)</fullName>
    </submittedName>
</protein>
<feature type="compositionally biased region" description="Polar residues" evidence="1">
    <location>
        <begin position="52"/>
        <end position="62"/>
    </location>
</feature>
<geneLocation type="plasmid" evidence="3 5">
    <name>9</name>
</geneLocation>
<dbReference type="Proteomes" id="UP000281170">
    <property type="component" value="Plasmid 9"/>
</dbReference>
<reference evidence="3 5" key="2">
    <citation type="submission" date="2018-12" db="EMBL/GenBank/DDBJ databases">
        <authorList>
            <consortium name="Pathogen Informatics"/>
        </authorList>
    </citation>
    <scope>NUCLEOTIDE SEQUENCE [LARGE SCALE GENOMIC DNA]</scope>
    <source>
        <strain evidence="3 5">NCTC12735</strain>
        <plasmid evidence="5">9</plasmid>
    </source>
</reference>
<dbReference type="KEGG" id="ladl:NCTC12735_00306"/>
<dbReference type="Pfam" id="PF08895">
    <property type="entry name" value="DUF1840"/>
    <property type="match status" value="1"/>
</dbReference>